<dbReference type="GO" id="GO:0003676">
    <property type="term" value="F:nucleic acid binding"/>
    <property type="evidence" value="ECO:0007669"/>
    <property type="project" value="InterPro"/>
</dbReference>
<dbReference type="PANTHER" id="PTHR33841:SF5">
    <property type="entry name" value="DNA METHYLASE (MODIFICATION METHYLASE) (METHYLTRANSFERASE)-RELATED"/>
    <property type="match status" value="1"/>
</dbReference>
<dbReference type="InterPro" id="IPR050953">
    <property type="entry name" value="N4_N6_ade-DNA_methylase"/>
</dbReference>
<dbReference type="CDD" id="cd02440">
    <property type="entry name" value="AdoMet_MTases"/>
    <property type="match status" value="1"/>
</dbReference>
<evidence type="ECO:0000256" key="5">
    <source>
        <dbReference type="ARBA" id="ARBA00022691"/>
    </source>
</evidence>
<evidence type="ECO:0000256" key="3">
    <source>
        <dbReference type="ARBA" id="ARBA00022603"/>
    </source>
</evidence>
<protein>
    <recommendedName>
        <fullName evidence="2">site-specific DNA-methyltransferase (adenine-specific)</fullName>
        <ecNumber evidence="2">2.1.1.72</ecNumber>
    </recommendedName>
</protein>
<dbReference type="OrthoDB" id="32195at2"/>
<dbReference type="InterPro" id="IPR029063">
    <property type="entry name" value="SAM-dependent_MTases_sf"/>
</dbReference>
<evidence type="ECO:0000256" key="4">
    <source>
        <dbReference type="ARBA" id="ARBA00022679"/>
    </source>
</evidence>
<dbReference type="GO" id="GO:0009007">
    <property type="term" value="F:site-specific DNA-methyltransferase (adenine-specific) activity"/>
    <property type="evidence" value="ECO:0007669"/>
    <property type="project" value="UniProtKB-EC"/>
</dbReference>
<keyword evidence="4" id="KW-0808">Transferase</keyword>
<dbReference type="Pfam" id="PF07669">
    <property type="entry name" value="Eco57I"/>
    <property type="match status" value="1"/>
</dbReference>
<keyword evidence="8" id="KW-0255">Endonuclease</keyword>
<dbReference type="GO" id="GO:0006304">
    <property type="term" value="P:DNA modification"/>
    <property type="evidence" value="ECO:0007669"/>
    <property type="project" value="InterPro"/>
</dbReference>
<evidence type="ECO:0000313" key="8">
    <source>
        <dbReference type="EMBL" id="TDD20744.1"/>
    </source>
</evidence>
<evidence type="ECO:0000256" key="1">
    <source>
        <dbReference type="ARBA" id="ARBA00006594"/>
    </source>
</evidence>
<comment type="similarity">
    <text evidence="1">Belongs to the N(4)/N(6)-methyltransferase family.</text>
</comment>
<proteinExistence type="inferred from homology"/>
<evidence type="ECO:0000313" key="9">
    <source>
        <dbReference type="Proteomes" id="UP000294543"/>
    </source>
</evidence>
<feature type="domain" description="Type II methyltransferase M.TaqI-like" evidence="7">
    <location>
        <begin position="143"/>
        <end position="238"/>
    </location>
</feature>
<dbReference type="Gene3D" id="3.40.50.150">
    <property type="entry name" value="Vaccinia Virus protein VP39"/>
    <property type="match status" value="1"/>
</dbReference>
<evidence type="ECO:0000259" key="7">
    <source>
        <dbReference type="Pfam" id="PF07669"/>
    </source>
</evidence>
<reference evidence="8 9" key="1">
    <citation type="submission" date="2019-03" db="EMBL/GenBank/DDBJ databases">
        <title>Draft genome sequences of novel Actinobacteria.</title>
        <authorList>
            <person name="Sahin N."/>
            <person name="Ay H."/>
            <person name="Saygin H."/>
        </authorList>
    </citation>
    <scope>NUCLEOTIDE SEQUENCE [LARGE SCALE GENOMIC DNA]</scope>
    <source>
        <strain evidence="8 9">KC712</strain>
    </source>
</reference>
<dbReference type="AlphaFoldDB" id="A0A4R4WT22"/>
<dbReference type="GO" id="GO:0032259">
    <property type="term" value="P:methylation"/>
    <property type="evidence" value="ECO:0007669"/>
    <property type="project" value="UniProtKB-KW"/>
</dbReference>
<keyword evidence="3" id="KW-0489">Methyltransferase</keyword>
<dbReference type="InterPro" id="IPR002052">
    <property type="entry name" value="DNA_methylase_N6_adenine_CS"/>
</dbReference>
<comment type="caution">
    <text evidence="8">The sequence shown here is derived from an EMBL/GenBank/DDBJ whole genome shotgun (WGS) entry which is preliminary data.</text>
</comment>
<evidence type="ECO:0000256" key="6">
    <source>
        <dbReference type="ARBA" id="ARBA00047942"/>
    </source>
</evidence>
<sequence>MSCVARQRTPHLSRYALRVDPITSTETRRQAALGKLDPSTQAVLGQFFTPVKAATLMASLLRVEDLSDTVRVLDPGAGAGSLTAALVDRLHTECPDVAVHVVAVETDPFITPYLRATLEECQAVYGISYDLVEGDYLLDESAQLDGPFDFVIANPPYGKLAADSPARLATTARAVDTPNVYVAFWARAVASLKEDGQGVFIVPRSWANGTYYRPFRRWLLSTASLDVLHEFESRTKVFADTKVKQENVIVVFSLRPQASNVTLSKSVAHDEVPIARSVPFSAIVQDEDDDKVVHFIEGASVPSAARFTLSDLGIDVSTGKVVDFRNRQYLTDNLNAPGVTPMIYQSNIRSGGIDWPQVNARKPQGFVARDDAAIRQLLPQGPYVVVKRQTAKEDPRRIVAALWDGPSRVAFDNKTNYLHESNSPLERNLARGLMLWLNSTVLDRYFRAFSGHTQVNAGDLRRLPFPCREDLVLLAKAAPDGLPDQETLDAVVAKLFPEVPDSTA</sequence>
<dbReference type="PANTHER" id="PTHR33841">
    <property type="entry name" value="DNA METHYLTRANSFERASE YEEA-RELATED"/>
    <property type="match status" value="1"/>
</dbReference>
<accession>A0A4R4WT22</accession>
<dbReference type="PRINTS" id="PR00507">
    <property type="entry name" value="N12N6MTFRASE"/>
</dbReference>
<organism evidence="8 9">
    <name type="scientific">Nonomuraea diastatica</name>
    <dbReference type="NCBI Taxonomy" id="1848329"/>
    <lineage>
        <taxon>Bacteria</taxon>
        <taxon>Bacillati</taxon>
        <taxon>Actinomycetota</taxon>
        <taxon>Actinomycetes</taxon>
        <taxon>Streptosporangiales</taxon>
        <taxon>Streptosporangiaceae</taxon>
        <taxon>Nonomuraea</taxon>
    </lineage>
</organism>
<keyword evidence="8" id="KW-0540">Nuclease</keyword>
<dbReference type="SUPFAM" id="SSF53335">
    <property type="entry name" value="S-adenosyl-L-methionine-dependent methyltransferases"/>
    <property type="match status" value="1"/>
</dbReference>
<keyword evidence="5" id="KW-0949">S-adenosyl-L-methionine</keyword>
<keyword evidence="8" id="KW-0378">Hydrolase</keyword>
<name>A0A4R4WT22_9ACTN</name>
<dbReference type="EMBL" id="SMKP01000042">
    <property type="protein sequence ID" value="TDD20744.1"/>
    <property type="molecule type" value="Genomic_DNA"/>
</dbReference>
<dbReference type="EC" id="2.1.1.72" evidence="2"/>
<dbReference type="Proteomes" id="UP000294543">
    <property type="component" value="Unassembled WGS sequence"/>
</dbReference>
<dbReference type="InterPro" id="IPR011639">
    <property type="entry name" value="MethylTrfase_TaqI-like_dom"/>
</dbReference>
<gene>
    <name evidence="8" type="ORF">E1294_16995</name>
</gene>
<evidence type="ECO:0000256" key="2">
    <source>
        <dbReference type="ARBA" id="ARBA00011900"/>
    </source>
</evidence>
<dbReference type="GO" id="GO:0004519">
    <property type="term" value="F:endonuclease activity"/>
    <property type="evidence" value="ECO:0007669"/>
    <property type="project" value="UniProtKB-KW"/>
</dbReference>
<comment type="catalytic activity">
    <reaction evidence="6">
        <text>a 2'-deoxyadenosine in DNA + S-adenosyl-L-methionine = an N(6)-methyl-2'-deoxyadenosine in DNA + S-adenosyl-L-homocysteine + H(+)</text>
        <dbReference type="Rhea" id="RHEA:15197"/>
        <dbReference type="Rhea" id="RHEA-COMP:12418"/>
        <dbReference type="Rhea" id="RHEA-COMP:12419"/>
        <dbReference type="ChEBI" id="CHEBI:15378"/>
        <dbReference type="ChEBI" id="CHEBI:57856"/>
        <dbReference type="ChEBI" id="CHEBI:59789"/>
        <dbReference type="ChEBI" id="CHEBI:90615"/>
        <dbReference type="ChEBI" id="CHEBI:90616"/>
        <dbReference type="EC" id="2.1.1.72"/>
    </reaction>
</comment>
<dbReference type="PROSITE" id="PS00092">
    <property type="entry name" value="N6_MTASE"/>
    <property type="match status" value="1"/>
</dbReference>
<keyword evidence="9" id="KW-1185">Reference proteome</keyword>